<accession>A0A6J7LM46</accession>
<organism evidence="1">
    <name type="scientific">freshwater metagenome</name>
    <dbReference type="NCBI Taxonomy" id="449393"/>
    <lineage>
        <taxon>unclassified sequences</taxon>
        <taxon>metagenomes</taxon>
        <taxon>ecological metagenomes</taxon>
    </lineage>
</organism>
<evidence type="ECO:0000313" key="1">
    <source>
        <dbReference type="EMBL" id="CAB4968332.1"/>
    </source>
</evidence>
<dbReference type="GO" id="GO:0003677">
    <property type="term" value="F:DNA binding"/>
    <property type="evidence" value="ECO:0007669"/>
    <property type="project" value="InterPro"/>
</dbReference>
<name>A0A6J7LM46_9ZZZZ</name>
<dbReference type="AlphaFoldDB" id="A0A6J7LM46"/>
<reference evidence="1" key="1">
    <citation type="submission" date="2020-05" db="EMBL/GenBank/DDBJ databases">
        <authorList>
            <person name="Chiriac C."/>
            <person name="Salcher M."/>
            <person name="Ghai R."/>
            <person name="Kavagutti S V."/>
        </authorList>
    </citation>
    <scope>NUCLEOTIDE SEQUENCE</scope>
</reference>
<dbReference type="EMBL" id="CAFBNE010000155">
    <property type="protein sequence ID" value="CAB4968332.1"/>
    <property type="molecule type" value="Genomic_DNA"/>
</dbReference>
<protein>
    <submittedName>
        <fullName evidence="1">Unannotated protein</fullName>
    </submittedName>
</protein>
<dbReference type="SUPFAM" id="SSF47413">
    <property type="entry name" value="lambda repressor-like DNA-binding domains"/>
    <property type="match status" value="1"/>
</dbReference>
<proteinExistence type="predicted"/>
<sequence length="124" mass="13462">MSDRNITLSPGGARKIADAITRRRIELGIRSARSFGVETGLDYRTITSIEACRRDNVSRNTLGVIEHTLKWPAGYLHALLESADVEAPVQATVELVIPDGADEAAVEKARAVAQATFDSMLRQA</sequence>
<gene>
    <name evidence="1" type="ORF">UFOPK3772_03089</name>
</gene>
<dbReference type="InterPro" id="IPR010982">
    <property type="entry name" value="Lambda_DNA-bd_dom_sf"/>
</dbReference>